<dbReference type="InterPro" id="IPR027417">
    <property type="entry name" value="P-loop_NTPase"/>
</dbReference>
<organism evidence="4 5">
    <name type="scientific">Stenotrophobium rhamnosiphilum</name>
    <dbReference type="NCBI Taxonomy" id="2029166"/>
    <lineage>
        <taxon>Bacteria</taxon>
        <taxon>Pseudomonadati</taxon>
        <taxon>Pseudomonadota</taxon>
        <taxon>Gammaproteobacteria</taxon>
        <taxon>Nevskiales</taxon>
        <taxon>Nevskiaceae</taxon>
        <taxon>Stenotrophobium</taxon>
    </lineage>
</organism>
<dbReference type="GO" id="GO:0016887">
    <property type="term" value="F:ATP hydrolysis activity"/>
    <property type="evidence" value="ECO:0007669"/>
    <property type="project" value="UniProtKB-UniRule"/>
</dbReference>
<dbReference type="GO" id="GO:0032153">
    <property type="term" value="C:cell division site"/>
    <property type="evidence" value="ECO:0007669"/>
    <property type="project" value="TreeGrafter"/>
</dbReference>
<comment type="function">
    <text evidence="3">Reduces the stability of FtsZ polymers in the presence of ATP.</text>
</comment>
<keyword evidence="3" id="KW-0963">Cytoplasm</keyword>
<keyword evidence="3" id="KW-0131">Cell cycle</keyword>
<dbReference type="InterPro" id="IPR030870">
    <property type="entry name" value="ZapE"/>
</dbReference>
<dbReference type="GO" id="GO:0051301">
    <property type="term" value="P:cell division"/>
    <property type="evidence" value="ECO:0007669"/>
    <property type="project" value="UniProtKB-UniRule"/>
</dbReference>
<comment type="caution">
    <text evidence="4">The sequence shown here is derived from an EMBL/GenBank/DDBJ whole genome shotgun (WGS) entry which is preliminary data.</text>
</comment>
<keyword evidence="3 4" id="KW-0132">Cell division</keyword>
<dbReference type="NCBIfam" id="NF040713">
    <property type="entry name" value="ZapE"/>
    <property type="match status" value="1"/>
</dbReference>
<dbReference type="RefSeq" id="WP_107939619.1">
    <property type="nucleotide sequence ID" value="NZ_QANS01000002.1"/>
</dbReference>
<sequence>MATPQELLSPIQRYQRDLAGDNFQRDESQAQAVDALQRVYEALLAAPPKKRFGSSRLRWPAVAGLYMWGGVGRGKTYLMDTFYDALPFDRKMRTHFHRFMLEVHQRRQHYAHETDPIGKVALEFAAKIRVLCFDEFYVSDIADAMILGRLTEVLFENGVTLIATSNVVPDNLYKDGLQRANFLPAIDRLKKSVKVLNVDGGIDHRLRALTRAEVYHSPCDATSEQNMLRDFSAIAGCTGVENVEMPIHDRIIVARRLADGVAWFDFAAVCDGPRSAADYIEIGRTHHTVLLSHVPQLTVFTEDAARRFINLVDEFYDRGVKLIITADVPQEKLYAGLKLRFEFQRTLSRLQEMQSQEYLAKPHLS</sequence>
<dbReference type="GO" id="GO:0005524">
    <property type="term" value="F:ATP binding"/>
    <property type="evidence" value="ECO:0007669"/>
    <property type="project" value="UniProtKB-UniRule"/>
</dbReference>
<keyword evidence="5" id="KW-1185">Reference proteome</keyword>
<accession>A0A2T5MIK9</accession>
<dbReference type="EMBL" id="QANS01000002">
    <property type="protein sequence ID" value="PTU32423.1"/>
    <property type="molecule type" value="Genomic_DNA"/>
</dbReference>
<dbReference type="PANTHER" id="PTHR12169:SF6">
    <property type="entry name" value="AFG1-LIKE ATPASE"/>
    <property type="match status" value="1"/>
</dbReference>
<reference evidence="4 5" key="1">
    <citation type="submission" date="2018-04" db="EMBL/GenBank/DDBJ databases">
        <title>Novel species isolated from glacier.</title>
        <authorList>
            <person name="Liu Q."/>
            <person name="Xin Y.-H."/>
        </authorList>
    </citation>
    <scope>NUCLEOTIDE SEQUENCE [LARGE SCALE GENOMIC DNA]</scope>
    <source>
        <strain evidence="4 5">GT1R17</strain>
    </source>
</reference>
<evidence type="ECO:0000313" key="5">
    <source>
        <dbReference type="Proteomes" id="UP000244248"/>
    </source>
</evidence>
<name>A0A2T5MIK9_9GAMM</name>
<keyword evidence="2 3" id="KW-0067">ATP-binding</keyword>
<dbReference type="InterPro" id="IPR005654">
    <property type="entry name" value="ATPase_AFG1-like"/>
</dbReference>
<evidence type="ECO:0000256" key="2">
    <source>
        <dbReference type="ARBA" id="ARBA00022840"/>
    </source>
</evidence>
<dbReference type="GO" id="GO:0005737">
    <property type="term" value="C:cytoplasm"/>
    <property type="evidence" value="ECO:0007669"/>
    <property type="project" value="UniProtKB-SubCell"/>
</dbReference>
<dbReference type="AlphaFoldDB" id="A0A2T5MIK9"/>
<dbReference type="OrthoDB" id="9774491at2"/>
<comment type="subunit">
    <text evidence="3">Interacts with FtsZ.</text>
</comment>
<feature type="binding site" evidence="3">
    <location>
        <begin position="69"/>
        <end position="76"/>
    </location>
    <ligand>
        <name>ATP</name>
        <dbReference type="ChEBI" id="CHEBI:30616"/>
    </ligand>
</feature>
<dbReference type="Pfam" id="PF03969">
    <property type="entry name" value="AFG1_ATPase"/>
    <property type="match status" value="1"/>
</dbReference>
<dbReference type="HAMAP" id="MF_01919">
    <property type="entry name" value="ZapE"/>
    <property type="match status" value="1"/>
</dbReference>
<evidence type="ECO:0000256" key="3">
    <source>
        <dbReference type="HAMAP-Rule" id="MF_01919"/>
    </source>
</evidence>
<proteinExistence type="inferred from homology"/>
<gene>
    <name evidence="3" type="primary">zapE</name>
    <name evidence="4" type="ORF">CJD38_07175</name>
</gene>
<dbReference type="Gene3D" id="3.40.50.300">
    <property type="entry name" value="P-loop containing nucleotide triphosphate hydrolases"/>
    <property type="match status" value="1"/>
</dbReference>
<dbReference type="Proteomes" id="UP000244248">
    <property type="component" value="Unassembled WGS sequence"/>
</dbReference>
<dbReference type="PANTHER" id="PTHR12169">
    <property type="entry name" value="ATPASE N2B"/>
    <property type="match status" value="1"/>
</dbReference>
<protein>
    <recommendedName>
        <fullName evidence="3">Cell division protein ZapE</fullName>
    </recommendedName>
    <alternativeName>
        <fullName evidence="3">Z ring-associated protein ZapE</fullName>
    </alternativeName>
</protein>
<keyword evidence="3" id="KW-0378">Hydrolase</keyword>
<comment type="subcellular location">
    <subcellularLocation>
        <location evidence="3">Cytoplasm</location>
    </subcellularLocation>
</comment>
<evidence type="ECO:0000256" key="1">
    <source>
        <dbReference type="ARBA" id="ARBA00022741"/>
    </source>
</evidence>
<comment type="similarity">
    <text evidence="3">Belongs to the AFG1 ATPase family. ZapE subfamily.</text>
</comment>
<keyword evidence="1 3" id="KW-0547">Nucleotide-binding</keyword>
<dbReference type="SUPFAM" id="SSF52540">
    <property type="entry name" value="P-loop containing nucleoside triphosphate hydrolases"/>
    <property type="match status" value="1"/>
</dbReference>
<evidence type="ECO:0000313" key="4">
    <source>
        <dbReference type="EMBL" id="PTU32423.1"/>
    </source>
</evidence>